<dbReference type="PANTHER" id="PTHR34779">
    <property type="entry name" value="OS09G0542900 PROTEIN"/>
    <property type="match status" value="1"/>
</dbReference>
<keyword evidence="2" id="KW-1185">Reference proteome</keyword>
<dbReference type="RefSeq" id="XP_022940698.1">
    <property type="nucleotide sequence ID" value="XM_023084930.1"/>
</dbReference>
<feature type="region of interest" description="Disordered" evidence="1">
    <location>
        <begin position="245"/>
        <end position="268"/>
    </location>
</feature>
<dbReference type="InterPro" id="IPR038796">
    <property type="entry name" value="At1g76070-like"/>
</dbReference>
<accession>A0A6J1FQ15</accession>
<evidence type="ECO:0000313" key="3">
    <source>
        <dbReference type="RefSeq" id="XP_022940698.1"/>
    </source>
</evidence>
<dbReference type="KEGG" id="cmos:111446210"/>
<proteinExistence type="predicted"/>
<dbReference type="GeneID" id="111446210"/>
<protein>
    <submittedName>
        <fullName evidence="3">Uncharacterized protein At1g76070-like</fullName>
    </submittedName>
</protein>
<evidence type="ECO:0000313" key="2">
    <source>
        <dbReference type="Proteomes" id="UP000504609"/>
    </source>
</evidence>
<dbReference type="Proteomes" id="UP000504609">
    <property type="component" value="Unplaced"/>
</dbReference>
<gene>
    <name evidence="3" type="primary">LOC111446210</name>
</gene>
<evidence type="ECO:0000256" key="1">
    <source>
        <dbReference type="SAM" id="MobiDB-lite"/>
    </source>
</evidence>
<organism evidence="2 3">
    <name type="scientific">Cucurbita moschata</name>
    <name type="common">Winter crookneck squash</name>
    <name type="synonym">Cucurbita pepo var. moschata</name>
    <dbReference type="NCBI Taxonomy" id="3662"/>
    <lineage>
        <taxon>Eukaryota</taxon>
        <taxon>Viridiplantae</taxon>
        <taxon>Streptophyta</taxon>
        <taxon>Embryophyta</taxon>
        <taxon>Tracheophyta</taxon>
        <taxon>Spermatophyta</taxon>
        <taxon>Magnoliopsida</taxon>
        <taxon>eudicotyledons</taxon>
        <taxon>Gunneridae</taxon>
        <taxon>Pentapetalae</taxon>
        <taxon>rosids</taxon>
        <taxon>fabids</taxon>
        <taxon>Cucurbitales</taxon>
        <taxon>Cucurbitaceae</taxon>
        <taxon>Cucurbiteae</taxon>
        <taxon>Cucurbita</taxon>
    </lineage>
</organism>
<name>A0A6J1FQ15_CUCMO</name>
<sequence length="297" mass="32909">MANSPPVQHFYNVRYSGRIRLHTKFFHQKTTICRRTGVGPVTPETGLFWETIWAEAWYSPSRTPVYIIHALKLRLKIEPKGKIMKLFPRAASALIFHNPPKSPGRENRQVAGRGFSGPVKISIIPKEAQSKSNSSGLETLEPTSPKVSCIGQIKHKKKMKEIARNAAAAAAKISQPKKRHPPSVIKRILTGGKILGRAKSNHVAAPSRNHRGGGKPPRLNQMKRFSSGRDTLASFDWTAQIVPADLEGEEPEGDGRSPVSETVWIGEDVGPLQPRKEVNIWKRRTAVPPTPLQLNSS</sequence>
<dbReference type="PANTHER" id="PTHR34779:SF1">
    <property type="entry name" value="OS09G0542900 PROTEIN"/>
    <property type="match status" value="1"/>
</dbReference>
<reference evidence="3" key="1">
    <citation type="submission" date="2025-08" db="UniProtKB">
        <authorList>
            <consortium name="RefSeq"/>
        </authorList>
    </citation>
    <scope>IDENTIFICATION</scope>
    <source>
        <tissue evidence="3">Young leaves</tissue>
    </source>
</reference>
<dbReference type="AlphaFoldDB" id="A0A6J1FQ15"/>